<accession>A0AA42DK08</accession>
<reference evidence="1" key="1">
    <citation type="journal article" date="2023" name="Int. J. Syst. Evol. Microbiol.">
        <title>&lt;i&gt;Holtiella tumoricola&lt;/i&gt; gen. nov. sp. nov., isolated from a human clinical sample.</title>
        <authorList>
            <person name="Allen-Vercoe E."/>
            <person name="Daigneault M.C."/>
            <person name="Vancuren S.J."/>
            <person name="Cochrane K."/>
            <person name="O'Neal L.L."/>
            <person name="Sankaranarayanan K."/>
            <person name="Lawson P.A."/>
        </authorList>
    </citation>
    <scope>NUCLEOTIDE SEQUENCE</scope>
    <source>
        <strain evidence="1">CC70A</strain>
    </source>
</reference>
<dbReference type="RefSeq" id="WP_271011042.1">
    <property type="nucleotide sequence ID" value="NZ_JAQIFT010000012.1"/>
</dbReference>
<dbReference type="Proteomes" id="UP001169242">
    <property type="component" value="Unassembled WGS sequence"/>
</dbReference>
<dbReference type="AlphaFoldDB" id="A0AA42DK08"/>
<gene>
    <name evidence="1" type="ORF">PBV87_02600</name>
</gene>
<dbReference type="EMBL" id="JAQIFT010000012">
    <property type="protein sequence ID" value="MDA3730395.1"/>
    <property type="molecule type" value="Genomic_DNA"/>
</dbReference>
<organism evidence="1 2">
    <name type="scientific">Holtiella tumoricola</name>
    <dbReference type="NCBI Taxonomy" id="3018743"/>
    <lineage>
        <taxon>Bacteria</taxon>
        <taxon>Bacillati</taxon>
        <taxon>Bacillota</taxon>
        <taxon>Clostridia</taxon>
        <taxon>Lachnospirales</taxon>
        <taxon>Cellulosilyticaceae</taxon>
        <taxon>Holtiella</taxon>
    </lineage>
</organism>
<evidence type="ECO:0000313" key="1">
    <source>
        <dbReference type="EMBL" id="MDA3730395.1"/>
    </source>
</evidence>
<keyword evidence="2" id="KW-1185">Reference proteome</keyword>
<evidence type="ECO:0000313" key="2">
    <source>
        <dbReference type="Proteomes" id="UP001169242"/>
    </source>
</evidence>
<name>A0AA42DK08_9FIRM</name>
<protein>
    <submittedName>
        <fullName evidence="1">Uncharacterized protein</fullName>
    </submittedName>
</protein>
<proteinExistence type="predicted"/>
<comment type="caution">
    <text evidence="1">The sequence shown here is derived from an EMBL/GenBank/DDBJ whole genome shotgun (WGS) entry which is preliminary data.</text>
</comment>
<sequence>MECQVIQKQMEYIKELERKIAILAPKEQEKDWSSIRNTVIERAEKLMNSNTVKGYALTQNITSIINKTLDIKTIVAVKGEQVDIVLDIANRIMDIVEEYIEKGGE</sequence>